<dbReference type="SUPFAM" id="SSF52172">
    <property type="entry name" value="CheY-like"/>
    <property type="match status" value="1"/>
</dbReference>
<evidence type="ECO:0000313" key="3">
    <source>
        <dbReference type="EMBL" id="MEA5260732.1"/>
    </source>
</evidence>
<keyword evidence="4" id="KW-1185">Reference proteome</keyword>
<accession>A0ABU5QUE7</accession>
<protein>
    <submittedName>
        <fullName evidence="3">Response regulator</fullName>
    </submittedName>
</protein>
<dbReference type="Pfam" id="PF00072">
    <property type="entry name" value="Response_reg"/>
    <property type="match status" value="1"/>
</dbReference>
<evidence type="ECO:0000259" key="2">
    <source>
        <dbReference type="PROSITE" id="PS50110"/>
    </source>
</evidence>
<feature type="domain" description="Response regulatory" evidence="2">
    <location>
        <begin position="6"/>
        <end position="89"/>
    </location>
</feature>
<proteinExistence type="predicted"/>
<dbReference type="Gene3D" id="3.40.50.2300">
    <property type="match status" value="1"/>
</dbReference>
<keyword evidence="1" id="KW-0597">Phosphoprotein</keyword>
<comment type="caution">
    <text evidence="3">The sequence shown here is derived from an EMBL/GenBank/DDBJ whole genome shotgun (WGS) entry which is preliminary data.</text>
</comment>
<sequence length="89" mass="10118">MNKRYSTIIIDDEAPARLGLQNLLKEFPETFDIIDIAQNGTEAQQKIEASNPDIIFLDIEMPGCTGFEYSTRCFLLNIDNEIVVFESTE</sequence>
<gene>
    <name evidence="3" type="ORF">VB264_23235</name>
</gene>
<dbReference type="InterPro" id="IPR052048">
    <property type="entry name" value="ST_Response_Regulator"/>
</dbReference>
<dbReference type="Proteomes" id="UP001304671">
    <property type="component" value="Unassembled WGS sequence"/>
</dbReference>
<dbReference type="PANTHER" id="PTHR43228">
    <property type="entry name" value="TWO-COMPONENT RESPONSE REGULATOR"/>
    <property type="match status" value="1"/>
</dbReference>
<organism evidence="3 4">
    <name type="scientific">Arcicella aquatica</name>
    <dbReference type="NCBI Taxonomy" id="217141"/>
    <lineage>
        <taxon>Bacteria</taxon>
        <taxon>Pseudomonadati</taxon>
        <taxon>Bacteroidota</taxon>
        <taxon>Cytophagia</taxon>
        <taxon>Cytophagales</taxon>
        <taxon>Flectobacillaceae</taxon>
        <taxon>Arcicella</taxon>
    </lineage>
</organism>
<dbReference type="PANTHER" id="PTHR43228:SF1">
    <property type="entry name" value="TWO-COMPONENT RESPONSE REGULATOR ARR22"/>
    <property type="match status" value="1"/>
</dbReference>
<dbReference type="InterPro" id="IPR001789">
    <property type="entry name" value="Sig_transdc_resp-reg_receiver"/>
</dbReference>
<dbReference type="RefSeq" id="WP_323253513.1">
    <property type="nucleotide sequence ID" value="NZ_JAYFUL010000065.1"/>
</dbReference>
<evidence type="ECO:0000256" key="1">
    <source>
        <dbReference type="PROSITE-ProRule" id="PRU00169"/>
    </source>
</evidence>
<dbReference type="EMBL" id="JAYFUL010000065">
    <property type="protein sequence ID" value="MEA5260732.1"/>
    <property type="molecule type" value="Genomic_DNA"/>
</dbReference>
<reference evidence="3 4" key="1">
    <citation type="submission" date="2023-12" db="EMBL/GenBank/DDBJ databases">
        <title>Novel species of the genus Arcicella isolated from rivers.</title>
        <authorList>
            <person name="Lu H."/>
        </authorList>
    </citation>
    <scope>NUCLEOTIDE SEQUENCE [LARGE SCALE GENOMIC DNA]</scope>
    <source>
        <strain evidence="3 4">LMG 21963</strain>
    </source>
</reference>
<feature type="modified residue" description="4-aspartylphosphate" evidence="1">
    <location>
        <position position="58"/>
    </location>
</feature>
<dbReference type="PROSITE" id="PS50110">
    <property type="entry name" value="RESPONSE_REGULATORY"/>
    <property type="match status" value="1"/>
</dbReference>
<evidence type="ECO:0000313" key="4">
    <source>
        <dbReference type="Proteomes" id="UP001304671"/>
    </source>
</evidence>
<name>A0ABU5QUE7_9BACT</name>
<dbReference type="InterPro" id="IPR011006">
    <property type="entry name" value="CheY-like_superfamily"/>
</dbReference>